<evidence type="ECO:0000313" key="9">
    <source>
        <dbReference type="EMBL" id="CAD8256654.1"/>
    </source>
</evidence>
<dbReference type="EMBL" id="HBEA01007988">
    <property type="protein sequence ID" value="CAD8256654.1"/>
    <property type="molecule type" value="Transcribed_RNA"/>
</dbReference>
<feature type="transmembrane region" description="Helical" evidence="7">
    <location>
        <begin position="556"/>
        <end position="574"/>
    </location>
</feature>
<feature type="region of interest" description="Disordered" evidence="6">
    <location>
        <begin position="1"/>
        <end position="119"/>
    </location>
</feature>
<reference evidence="9" key="1">
    <citation type="submission" date="2021-01" db="EMBL/GenBank/DDBJ databases">
        <authorList>
            <person name="Corre E."/>
            <person name="Pelletier E."/>
            <person name="Niang G."/>
            <person name="Scheremetjew M."/>
            <person name="Finn R."/>
            <person name="Kale V."/>
            <person name="Holt S."/>
            <person name="Cochrane G."/>
            <person name="Meng A."/>
            <person name="Brown T."/>
            <person name="Cohen L."/>
        </authorList>
    </citation>
    <scope>NUCLEOTIDE SEQUENCE</scope>
    <source>
        <strain evidence="9">CCMP2078</strain>
    </source>
</reference>
<feature type="compositionally biased region" description="Pro residues" evidence="6">
    <location>
        <begin position="49"/>
        <end position="65"/>
    </location>
</feature>
<dbReference type="PANTHER" id="PTHR45840:SF2">
    <property type="entry name" value="PROTEIN RHOMBOID-RELATED"/>
    <property type="match status" value="1"/>
</dbReference>
<evidence type="ECO:0000256" key="6">
    <source>
        <dbReference type="SAM" id="MobiDB-lite"/>
    </source>
</evidence>
<organism evidence="9">
    <name type="scientific">Pinguiococcus pyrenoidosus</name>
    <dbReference type="NCBI Taxonomy" id="172671"/>
    <lineage>
        <taxon>Eukaryota</taxon>
        <taxon>Sar</taxon>
        <taxon>Stramenopiles</taxon>
        <taxon>Ochrophyta</taxon>
        <taxon>Pinguiophyceae</taxon>
        <taxon>Pinguiochrysidales</taxon>
        <taxon>Pinguiochrysidaceae</taxon>
        <taxon>Pinguiococcus</taxon>
    </lineage>
</organism>
<evidence type="ECO:0000256" key="7">
    <source>
        <dbReference type="SAM" id="Phobius"/>
    </source>
</evidence>
<dbReference type="GO" id="GO:0016020">
    <property type="term" value="C:membrane"/>
    <property type="evidence" value="ECO:0007669"/>
    <property type="project" value="UniProtKB-SubCell"/>
</dbReference>
<dbReference type="InterPro" id="IPR035952">
    <property type="entry name" value="Rhomboid-like_sf"/>
</dbReference>
<name>A0A7R9YC11_9STRA</name>
<feature type="transmembrane region" description="Helical" evidence="7">
    <location>
        <begin position="527"/>
        <end position="544"/>
    </location>
</feature>
<dbReference type="Gene3D" id="1.20.1540.10">
    <property type="entry name" value="Rhomboid-like"/>
    <property type="match status" value="1"/>
</dbReference>
<keyword evidence="4 7" id="KW-1133">Transmembrane helix</keyword>
<proteinExistence type="inferred from homology"/>
<sequence length="661" mass="73780">MDGDVEAPLTRQLAMTREATERHEVEDAEESAAALRRLIRRGGTVPTSAPAPAPTPAPAPAPAPVEPRRIVTPSTEERKESVQANPLWEIEQREGLKSAQGPPLTLGRGDDVSEESSVRLRRVRESTFEGMAEYDPRIRRALRETRPQDSHGLGLQMLLRNPDTRDIVFERDIRVSLQDARRRELTRQRAGAPSVMSGRSVASKRSVARSVLSDTHLGRFSAATYRETLRYGTYNLGRIREVTMREIAMERGVSVDTVMFAMVVDPVVFVENVVDDPYDDDDIDGRLQVLLSLRQEVRSRVARARWHAAIFHVRDQVRAALAIRNLFDPVSNTPFLRGWLDLYVEREYSDLYASHLPVFLTALTIVQVVIFVSYAVTSGDTVRAESPVFGPDVLSLRLIEYDCIFQGCIDVDGDGDREPVWDLQDGGSLRHQGWRFISYAGLHSGYVHLVGNVLVQIVIGFPLEAVHGWQVGILYILGVIGGAFTMVWASPHEVIVGSSGGVYGLLGVHMANLLINWDAMKVEWKKWLRLSVILAVAISVSFQLDASDANEETTAHGVHFGGFATGFFFSLALLRDIKGEMLHRHNEIHEANGEPWKKRELPVYQTLGATICTFCGVGFVLFGLIWNAVHEEPTPVATWWDPWDPVDDWCSASEQAVTCRS</sequence>
<evidence type="ECO:0000256" key="4">
    <source>
        <dbReference type="ARBA" id="ARBA00022989"/>
    </source>
</evidence>
<comment type="subcellular location">
    <subcellularLocation>
        <location evidence="1">Membrane</location>
        <topology evidence="1">Multi-pass membrane protein</topology>
    </subcellularLocation>
</comment>
<accession>A0A7R9YC11</accession>
<dbReference type="PANTHER" id="PTHR45840">
    <property type="entry name" value="RHOMBOID-RELATED PROTEIN"/>
    <property type="match status" value="1"/>
</dbReference>
<keyword evidence="5 7" id="KW-0472">Membrane</keyword>
<evidence type="ECO:0000259" key="8">
    <source>
        <dbReference type="Pfam" id="PF01694"/>
    </source>
</evidence>
<evidence type="ECO:0000256" key="1">
    <source>
        <dbReference type="ARBA" id="ARBA00004141"/>
    </source>
</evidence>
<comment type="similarity">
    <text evidence="2">Belongs to the peptidase S54 family.</text>
</comment>
<dbReference type="InterPro" id="IPR051739">
    <property type="entry name" value="Rhomboid_IM_Serine_Proteases"/>
</dbReference>
<feature type="transmembrane region" description="Helical" evidence="7">
    <location>
        <begin position="471"/>
        <end position="489"/>
    </location>
</feature>
<dbReference type="Pfam" id="PF01694">
    <property type="entry name" value="Rhomboid"/>
    <property type="match status" value="1"/>
</dbReference>
<evidence type="ECO:0000256" key="3">
    <source>
        <dbReference type="ARBA" id="ARBA00022692"/>
    </source>
</evidence>
<protein>
    <recommendedName>
        <fullName evidence="8">Peptidase S54 rhomboid domain-containing protein</fullName>
    </recommendedName>
</protein>
<evidence type="ECO:0000256" key="5">
    <source>
        <dbReference type="ARBA" id="ARBA00023136"/>
    </source>
</evidence>
<evidence type="ECO:0000256" key="2">
    <source>
        <dbReference type="ARBA" id="ARBA00009045"/>
    </source>
</evidence>
<dbReference type="SUPFAM" id="SSF144091">
    <property type="entry name" value="Rhomboid-like"/>
    <property type="match status" value="1"/>
</dbReference>
<feature type="transmembrane region" description="Helical" evidence="7">
    <location>
        <begin position="436"/>
        <end position="459"/>
    </location>
</feature>
<dbReference type="InterPro" id="IPR022764">
    <property type="entry name" value="Peptidase_S54_rhomboid_dom"/>
</dbReference>
<feature type="transmembrane region" description="Helical" evidence="7">
    <location>
        <begin position="607"/>
        <end position="629"/>
    </location>
</feature>
<keyword evidence="3 7" id="KW-0812">Transmembrane</keyword>
<dbReference type="GO" id="GO:0004252">
    <property type="term" value="F:serine-type endopeptidase activity"/>
    <property type="evidence" value="ECO:0007669"/>
    <property type="project" value="InterPro"/>
</dbReference>
<gene>
    <name evidence="9" type="ORF">PPYR1160_LOCUS6146</name>
</gene>
<feature type="domain" description="Peptidase S54 rhomboid" evidence="8">
    <location>
        <begin position="431"/>
        <end position="575"/>
    </location>
</feature>
<feature type="transmembrane region" description="Helical" evidence="7">
    <location>
        <begin position="495"/>
        <end position="515"/>
    </location>
</feature>
<dbReference type="AlphaFoldDB" id="A0A7R9YC11"/>